<comment type="caution">
    <text evidence="2">The sequence shown here is derived from an EMBL/GenBank/DDBJ whole genome shotgun (WGS) entry which is preliminary data.</text>
</comment>
<reference evidence="2" key="1">
    <citation type="submission" date="2021-03" db="EMBL/GenBank/DDBJ databases">
        <authorList>
            <person name="Bekaert M."/>
        </authorList>
    </citation>
    <scope>NUCLEOTIDE SEQUENCE</scope>
</reference>
<evidence type="ECO:0000313" key="2">
    <source>
        <dbReference type="EMBL" id="CAG2195013.1"/>
    </source>
</evidence>
<keyword evidence="1" id="KW-0812">Transmembrane</keyword>
<accession>A0A8S3QEH6</accession>
<dbReference type="AlphaFoldDB" id="A0A8S3QEH6"/>
<proteinExistence type="predicted"/>
<keyword evidence="1" id="KW-1133">Transmembrane helix</keyword>
<sequence length="284" mass="31359">MYQLLAIFNNKLFIHKYTLIFDIELTALTAELQQHGNPVFGSKGVQLSCISQTEDDEVINTVIFLSKSGETDFKGVIIFNIKDNETKIIPPGGNYLKGELHSSICYCQKNRTVVEYNRITCEDNTEYRCDVQLQETYRTEISNLHSIEVKGTPNKPDTFPVRTPGLDICPGINVNYSCTGNVGTPPDQPEQLPIEGDDFADTAAGLATIAVVSVGGAVLTSIVLFKIIKKVKHLRMLKTIGVKDVEIVNNADPDNEATQGIDDEGFVSEVSQQWKNNAPIQSTM</sequence>
<dbReference type="Proteomes" id="UP000683360">
    <property type="component" value="Unassembled WGS sequence"/>
</dbReference>
<name>A0A8S3QEH6_MYTED</name>
<keyword evidence="3" id="KW-1185">Reference proteome</keyword>
<keyword evidence="1" id="KW-0472">Membrane</keyword>
<organism evidence="2 3">
    <name type="scientific">Mytilus edulis</name>
    <name type="common">Blue mussel</name>
    <dbReference type="NCBI Taxonomy" id="6550"/>
    <lineage>
        <taxon>Eukaryota</taxon>
        <taxon>Metazoa</taxon>
        <taxon>Spiralia</taxon>
        <taxon>Lophotrochozoa</taxon>
        <taxon>Mollusca</taxon>
        <taxon>Bivalvia</taxon>
        <taxon>Autobranchia</taxon>
        <taxon>Pteriomorphia</taxon>
        <taxon>Mytilida</taxon>
        <taxon>Mytiloidea</taxon>
        <taxon>Mytilidae</taxon>
        <taxon>Mytilinae</taxon>
        <taxon>Mytilus</taxon>
    </lineage>
</organism>
<feature type="transmembrane region" description="Helical" evidence="1">
    <location>
        <begin position="203"/>
        <end position="228"/>
    </location>
</feature>
<protein>
    <submittedName>
        <fullName evidence="2">Uncharacterized protein</fullName>
    </submittedName>
</protein>
<evidence type="ECO:0000313" key="3">
    <source>
        <dbReference type="Proteomes" id="UP000683360"/>
    </source>
</evidence>
<gene>
    <name evidence="2" type="ORF">MEDL_10003</name>
</gene>
<dbReference type="EMBL" id="CAJPWZ010000502">
    <property type="protein sequence ID" value="CAG2195013.1"/>
    <property type="molecule type" value="Genomic_DNA"/>
</dbReference>
<evidence type="ECO:0000256" key="1">
    <source>
        <dbReference type="SAM" id="Phobius"/>
    </source>
</evidence>